<dbReference type="AlphaFoldDB" id="A0ABD3FYR5"/>
<protein>
    <submittedName>
        <fullName evidence="1">Uncharacterized protein</fullName>
    </submittedName>
</protein>
<comment type="caution">
    <text evidence="1">The sequence shown here is derived from an EMBL/GenBank/DDBJ whole genome shotgun (WGS) entry which is preliminary data.</text>
</comment>
<evidence type="ECO:0000313" key="2">
    <source>
        <dbReference type="Proteomes" id="UP001632037"/>
    </source>
</evidence>
<name>A0ABD3FYR5_9STRA</name>
<organism evidence="1 2">
    <name type="scientific">Phytophthora oleae</name>
    <dbReference type="NCBI Taxonomy" id="2107226"/>
    <lineage>
        <taxon>Eukaryota</taxon>
        <taxon>Sar</taxon>
        <taxon>Stramenopiles</taxon>
        <taxon>Oomycota</taxon>
        <taxon>Peronosporomycetes</taxon>
        <taxon>Peronosporales</taxon>
        <taxon>Peronosporaceae</taxon>
        <taxon>Phytophthora</taxon>
    </lineage>
</organism>
<accession>A0ABD3FYR5</accession>
<proteinExistence type="predicted"/>
<dbReference type="Proteomes" id="UP001632037">
    <property type="component" value="Unassembled WGS sequence"/>
</dbReference>
<keyword evidence="2" id="KW-1185">Reference proteome</keyword>
<sequence>MARSQALRHDRASSKTVAIENLSGLDEDYVMPANLFTACASPGASDGVLESFLHDMDALDNQQTKDPLVNPTRAVKRRRLDVSAILGEPKKKLPSWLKRKQELESLRQQTQAMETRVAYLEMKKSPATGGLNAFERFKLQFFAFEEKQKCIAAQSENEKLKAQLLLYAKQYEVFQEAMTRAALQENEDVRLPQFGQIKMSCPPVLTRASS</sequence>
<dbReference type="EMBL" id="JBIMZQ010000006">
    <property type="protein sequence ID" value="KAL3670805.1"/>
    <property type="molecule type" value="Genomic_DNA"/>
</dbReference>
<gene>
    <name evidence="1" type="ORF">V7S43_003991</name>
</gene>
<evidence type="ECO:0000313" key="1">
    <source>
        <dbReference type="EMBL" id="KAL3670805.1"/>
    </source>
</evidence>
<reference evidence="1 2" key="1">
    <citation type="submission" date="2024-09" db="EMBL/GenBank/DDBJ databases">
        <title>Genome sequencing and assembly of Phytophthora oleae, isolate VK10A, causative agent of rot of olive drupes.</title>
        <authorList>
            <person name="Conti Taguali S."/>
            <person name="Riolo M."/>
            <person name="La Spada F."/>
            <person name="Cacciola S.O."/>
            <person name="Dionisio G."/>
        </authorList>
    </citation>
    <scope>NUCLEOTIDE SEQUENCE [LARGE SCALE GENOMIC DNA]</scope>
    <source>
        <strain evidence="1 2">VK10A</strain>
    </source>
</reference>